<proteinExistence type="predicted"/>
<dbReference type="eggNOG" id="KOG2602">
    <property type="taxonomic scope" value="Eukaryota"/>
</dbReference>
<dbReference type="GeneID" id="17272949"/>
<reference evidence="2" key="1">
    <citation type="journal article" date="2013" name="Nature">
        <title>Pan genome of the phytoplankton Emiliania underpins its global distribution.</title>
        <authorList>
            <person name="Read B.A."/>
            <person name="Kegel J."/>
            <person name="Klute M.J."/>
            <person name="Kuo A."/>
            <person name="Lefebvre S.C."/>
            <person name="Maumus F."/>
            <person name="Mayer C."/>
            <person name="Miller J."/>
            <person name="Monier A."/>
            <person name="Salamov A."/>
            <person name="Young J."/>
            <person name="Aguilar M."/>
            <person name="Claverie J.M."/>
            <person name="Frickenhaus S."/>
            <person name="Gonzalez K."/>
            <person name="Herman E.K."/>
            <person name="Lin Y.C."/>
            <person name="Napier J."/>
            <person name="Ogata H."/>
            <person name="Sarno A.F."/>
            <person name="Shmutz J."/>
            <person name="Schroeder D."/>
            <person name="de Vargas C."/>
            <person name="Verret F."/>
            <person name="von Dassow P."/>
            <person name="Valentin K."/>
            <person name="Van de Peer Y."/>
            <person name="Wheeler G."/>
            <person name="Dacks J.B."/>
            <person name="Delwiche C.F."/>
            <person name="Dyhrman S.T."/>
            <person name="Glockner G."/>
            <person name="John U."/>
            <person name="Richards T."/>
            <person name="Worden A.Z."/>
            <person name="Zhang X."/>
            <person name="Grigoriev I.V."/>
            <person name="Allen A.E."/>
            <person name="Bidle K."/>
            <person name="Borodovsky M."/>
            <person name="Bowler C."/>
            <person name="Brownlee C."/>
            <person name="Cock J.M."/>
            <person name="Elias M."/>
            <person name="Gladyshev V.N."/>
            <person name="Groth M."/>
            <person name="Guda C."/>
            <person name="Hadaegh A."/>
            <person name="Iglesias-Rodriguez M.D."/>
            <person name="Jenkins J."/>
            <person name="Jones B.M."/>
            <person name="Lawson T."/>
            <person name="Leese F."/>
            <person name="Lindquist E."/>
            <person name="Lobanov A."/>
            <person name="Lomsadze A."/>
            <person name="Malik S.B."/>
            <person name="Marsh M.E."/>
            <person name="Mackinder L."/>
            <person name="Mock T."/>
            <person name="Mueller-Roeber B."/>
            <person name="Pagarete A."/>
            <person name="Parker M."/>
            <person name="Probert I."/>
            <person name="Quesneville H."/>
            <person name="Raines C."/>
            <person name="Rensing S.A."/>
            <person name="Riano-Pachon D.M."/>
            <person name="Richier S."/>
            <person name="Rokitta S."/>
            <person name="Shiraiwa Y."/>
            <person name="Soanes D.M."/>
            <person name="van der Giezen M."/>
            <person name="Wahlund T.M."/>
            <person name="Williams B."/>
            <person name="Wilson W."/>
            <person name="Wolfe G."/>
            <person name="Wurch L.L."/>
        </authorList>
    </citation>
    <scope>NUCLEOTIDE SEQUENCE</scope>
</reference>
<reference evidence="1" key="2">
    <citation type="submission" date="2024-10" db="UniProtKB">
        <authorList>
            <consortium name="EnsemblProtists"/>
        </authorList>
    </citation>
    <scope>IDENTIFICATION</scope>
</reference>
<keyword evidence="2" id="KW-1185">Reference proteome</keyword>
<accession>A0A0D3JV69</accession>
<dbReference type="EnsemblProtists" id="EOD27404">
    <property type="protein sequence ID" value="EOD27404"/>
    <property type="gene ID" value="EMIHUDRAFT_235881"/>
</dbReference>
<dbReference type="HOGENOM" id="CLU_1443486_0_0_1"/>
<protein>
    <submittedName>
        <fullName evidence="1">Uncharacterized protein</fullName>
    </submittedName>
</protein>
<name>A0A0D3JV69_EMIH1</name>
<organism evidence="1 2">
    <name type="scientific">Emiliania huxleyi (strain CCMP1516)</name>
    <dbReference type="NCBI Taxonomy" id="280463"/>
    <lineage>
        <taxon>Eukaryota</taxon>
        <taxon>Haptista</taxon>
        <taxon>Haptophyta</taxon>
        <taxon>Prymnesiophyceae</taxon>
        <taxon>Isochrysidales</taxon>
        <taxon>Noelaerhabdaceae</taxon>
        <taxon>Emiliania</taxon>
    </lineage>
</organism>
<evidence type="ECO:0000313" key="2">
    <source>
        <dbReference type="Proteomes" id="UP000013827"/>
    </source>
</evidence>
<dbReference type="STRING" id="2903.R1F2I9"/>
<dbReference type="RefSeq" id="XP_005779833.1">
    <property type="nucleotide sequence ID" value="XM_005779776.1"/>
</dbReference>
<sequence>MPGATPDTPCRVHRLVVRGAEQTHESVIRNELRALRTASNLGEIHAACAVAAAHLESLQIFEAADFAVDRARADGSQGDMPLADVVVTVSERQRLATASTGVHSTAGEGSMDAEVRVRNLFGRAEPRWGGADARLHAEVCKTVLSHQRKSSRSGDGRAETEGRGCHEVSYEAGLREVMCCPAHELAHS</sequence>
<dbReference type="AlphaFoldDB" id="A0A0D3JV69"/>
<dbReference type="PaxDb" id="2903-EOD27404"/>
<evidence type="ECO:0000313" key="1">
    <source>
        <dbReference type="EnsemblProtists" id="EOD27404"/>
    </source>
</evidence>
<dbReference type="KEGG" id="ehx:EMIHUDRAFT_235881"/>
<dbReference type="Proteomes" id="UP000013827">
    <property type="component" value="Unassembled WGS sequence"/>
</dbReference>